<keyword evidence="2" id="KW-1015">Disulfide bond</keyword>
<dbReference type="PROSITE" id="PS01285">
    <property type="entry name" value="FA58C_1"/>
    <property type="match status" value="1"/>
</dbReference>
<dbReference type="OrthoDB" id="6049633at2759"/>
<dbReference type="Gene3D" id="2.10.25.10">
    <property type="entry name" value="Laminin"/>
    <property type="match status" value="1"/>
</dbReference>
<feature type="domain" description="F5/8 type C" evidence="3">
    <location>
        <begin position="190"/>
        <end position="263"/>
    </location>
</feature>
<dbReference type="SUPFAM" id="SSF56436">
    <property type="entry name" value="C-type lectin-like"/>
    <property type="match status" value="1"/>
</dbReference>
<dbReference type="SMART" id="SM00179">
    <property type="entry name" value="EGF_CA"/>
    <property type="match status" value="1"/>
</dbReference>
<dbReference type="PANTHER" id="PTHR24543">
    <property type="entry name" value="MULTICOPPER OXIDASE-RELATED"/>
    <property type="match status" value="1"/>
</dbReference>
<evidence type="ECO:0000313" key="6">
    <source>
        <dbReference type="Proteomes" id="UP000230750"/>
    </source>
</evidence>
<evidence type="ECO:0000256" key="2">
    <source>
        <dbReference type="ARBA" id="ARBA00023157"/>
    </source>
</evidence>
<evidence type="ECO:0000256" key="1">
    <source>
        <dbReference type="ARBA" id="ARBA00022536"/>
    </source>
</evidence>
<dbReference type="InterPro" id="IPR001304">
    <property type="entry name" value="C-type_lectin-like"/>
</dbReference>
<feature type="domain" description="C-type lectin" evidence="4">
    <location>
        <begin position="280"/>
        <end position="403"/>
    </location>
</feature>
<reference evidence="5 6" key="1">
    <citation type="journal article" date="2017" name="PLoS Biol.">
        <title>The sea cucumber genome provides insights into morphological evolution and visceral regeneration.</title>
        <authorList>
            <person name="Zhang X."/>
            <person name="Sun L."/>
            <person name="Yuan J."/>
            <person name="Sun Y."/>
            <person name="Gao Y."/>
            <person name="Zhang L."/>
            <person name="Li S."/>
            <person name="Dai H."/>
            <person name="Hamel J.F."/>
            <person name="Liu C."/>
            <person name="Yu Y."/>
            <person name="Liu S."/>
            <person name="Lin W."/>
            <person name="Guo K."/>
            <person name="Jin S."/>
            <person name="Xu P."/>
            <person name="Storey K.B."/>
            <person name="Huan P."/>
            <person name="Zhang T."/>
            <person name="Zhou Y."/>
            <person name="Zhang J."/>
            <person name="Lin C."/>
            <person name="Li X."/>
            <person name="Xing L."/>
            <person name="Huo D."/>
            <person name="Sun M."/>
            <person name="Wang L."/>
            <person name="Mercier A."/>
            <person name="Li F."/>
            <person name="Yang H."/>
            <person name="Xiang J."/>
        </authorList>
    </citation>
    <scope>NUCLEOTIDE SEQUENCE [LARGE SCALE GENOMIC DNA]</scope>
    <source>
        <strain evidence="5">Shaxun</strain>
        <tissue evidence="5">Muscle</tissue>
    </source>
</reference>
<dbReference type="PROSITE" id="PS50022">
    <property type="entry name" value="FA58C_3"/>
    <property type="match status" value="2"/>
</dbReference>
<dbReference type="Pfam" id="PF00754">
    <property type="entry name" value="F5_F8_type_C"/>
    <property type="match status" value="1"/>
</dbReference>
<keyword evidence="1" id="KW-0245">EGF-like domain</keyword>
<dbReference type="GO" id="GO:0005509">
    <property type="term" value="F:calcium ion binding"/>
    <property type="evidence" value="ECO:0007669"/>
    <property type="project" value="InterPro"/>
</dbReference>
<dbReference type="SUPFAM" id="SSF57196">
    <property type="entry name" value="EGF/Laminin"/>
    <property type="match status" value="1"/>
</dbReference>
<keyword evidence="6" id="KW-1185">Reference proteome</keyword>
<dbReference type="SMART" id="SM00231">
    <property type="entry name" value="FA58C"/>
    <property type="match status" value="1"/>
</dbReference>
<evidence type="ECO:0000259" key="3">
    <source>
        <dbReference type="PROSITE" id="PS50022"/>
    </source>
</evidence>
<evidence type="ECO:0000259" key="4">
    <source>
        <dbReference type="PROSITE" id="PS50041"/>
    </source>
</evidence>
<dbReference type="Proteomes" id="UP000230750">
    <property type="component" value="Unassembled WGS sequence"/>
</dbReference>
<comment type="caution">
    <text evidence="5">The sequence shown here is derived from an EMBL/GenBank/DDBJ whole genome shotgun (WGS) entry which is preliminary data.</text>
</comment>
<dbReference type="Gene3D" id="2.60.120.260">
    <property type="entry name" value="Galactose-binding domain-like"/>
    <property type="match status" value="2"/>
</dbReference>
<evidence type="ECO:0008006" key="7">
    <source>
        <dbReference type="Google" id="ProtNLM"/>
    </source>
</evidence>
<proteinExistence type="predicted"/>
<dbReference type="AlphaFoldDB" id="A0A2G8LFZ0"/>
<name>A0A2G8LFZ0_STIJA</name>
<dbReference type="InterPro" id="IPR008979">
    <property type="entry name" value="Galactose-bd-like_sf"/>
</dbReference>
<dbReference type="STRING" id="307972.A0A2G8LFZ0"/>
<sequence>MDLIGCMDNDCDRAVGLSTGQIPDTSFTGSSTDGIVEHSPHRARVFPFHGSGSGWVPLVSSRITWIEVDLLKEYQLHAIVTQGCWSEDSWVTEYSLQYFANGQLTVYGASWMETEVITDNQISSSSYISGKNDTSARLHYETWEEPNDHEACWGSRGVLVKMSTFRLTCFNHTLFLDHKQGSGDQQYFSWVTSYRLDFLSMTTGRYRTYLEVDGNEKIFQGNYDQNTEVLNILDRPVVTSRVRIKVFSWNGVTPCMRVEIVGCPYADIGDVCDMDGTFAHSGYCLGSVNNQSKDACQNIFSEASSLLAIKNHATMKFLKESVALFKIEQQQFYKIGLKSVFLDNANSNESNIHTTMIRFYWPDGTAQTVNYFQYSIDKLPLDREYCVQMQLFDDLHWYTYDCSSTATLRASLCQYDIDECLGNTVDCSHSCINTPGSYYCTCPDGMIIDPSDQTQCIDFCQVIVDSNGIQDAKVISDRNLSSCYFAYENKVDFETANNICAKRGSQLLSLQQVNRLHYLKEFCDTYQEDLKEFCETYQQYLNEFCETYEQYLKEFCETYEEYLKEFCDTYLEDLKEFCETYEQYLNEFCETYEEYLKGFCGTYDI</sequence>
<dbReference type="InterPro" id="IPR016187">
    <property type="entry name" value="CTDL_fold"/>
</dbReference>
<dbReference type="PROSITE" id="PS01187">
    <property type="entry name" value="EGF_CA"/>
    <property type="match status" value="1"/>
</dbReference>
<dbReference type="InterPro" id="IPR016186">
    <property type="entry name" value="C-type_lectin-like/link_sf"/>
</dbReference>
<dbReference type="InterPro" id="IPR049883">
    <property type="entry name" value="NOTCH1_EGF-like"/>
</dbReference>
<dbReference type="SUPFAM" id="SSF49785">
    <property type="entry name" value="Galactose-binding domain-like"/>
    <property type="match status" value="2"/>
</dbReference>
<feature type="domain" description="F5/8 type C" evidence="3">
    <location>
        <begin position="11"/>
        <end position="111"/>
    </location>
</feature>
<dbReference type="SMART" id="SM00181">
    <property type="entry name" value="EGF"/>
    <property type="match status" value="1"/>
</dbReference>
<organism evidence="5 6">
    <name type="scientific">Stichopus japonicus</name>
    <name type="common">Sea cucumber</name>
    <dbReference type="NCBI Taxonomy" id="307972"/>
    <lineage>
        <taxon>Eukaryota</taxon>
        <taxon>Metazoa</taxon>
        <taxon>Echinodermata</taxon>
        <taxon>Eleutherozoa</taxon>
        <taxon>Echinozoa</taxon>
        <taxon>Holothuroidea</taxon>
        <taxon>Aspidochirotacea</taxon>
        <taxon>Aspidochirotida</taxon>
        <taxon>Stichopodidae</taxon>
        <taxon>Apostichopus</taxon>
    </lineage>
</organism>
<dbReference type="PROSITE" id="PS50041">
    <property type="entry name" value="C_TYPE_LECTIN_2"/>
    <property type="match status" value="1"/>
</dbReference>
<dbReference type="Pfam" id="PF07645">
    <property type="entry name" value="EGF_CA"/>
    <property type="match status" value="1"/>
</dbReference>
<dbReference type="InterPro" id="IPR000421">
    <property type="entry name" value="FA58C"/>
</dbReference>
<dbReference type="EMBL" id="MRZV01000093">
    <property type="protein sequence ID" value="PIK59090.1"/>
    <property type="molecule type" value="Genomic_DNA"/>
</dbReference>
<dbReference type="InterPro" id="IPR018097">
    <property type="entry name" value="EGF_Ca-bd_CS"/>
</dbReference>
<dbReference type="CDD" id="cd00037">
    <property type="entry name" value="CLECT"/>
    <property type="match status" value="1"/>
</dbReference>
<evidence type="ECO:0000313" key="5">
    <source>
        <dbReference type="EMBL" id="PIK59090.1"/>
    </source>
</evidence>
<protein>
    <recommendedName>
        <fullName evidence="7">C-type lectin domain-containing protein</fullName>
    </recommendedName>
</protein>
<dbReference type="Gene3D" id="3.10.100.10">
    <property type="entry name" value="Mannose-Binding Protein A, subunit A"/>
    <property type="match status" value="1"/>
</dbReference>
<accession>A0A2G8LFZ0</accession>
<dbReference type="InterPro" id="IPR000742">
    <property type="entry name" value="EGF"/>
</dbReference>
<dbReference type="CDD" id="cd00054">
    <property type="entry name" value="EGF_CA"/>
    <property type="match status" value="1"/>
</dbReference>
<dbReference type="InterPro" id="IPR001881">
    <property type="entry name" value="EGF-like_Ca-bd_dom"/>
</dbReference>
<gene>
    <name evidence="5" type="ORF">BSL78_03972</name>
</gene>